<evidence type="ECO:0000313" key="7">
    <source>
        <dbReference type="Proteomes" id="UP000077342"/>
    </source>
</evidence>
<dbReference type="Proteomes" id="UP000077342">
    <property type="component" value="Unassembled WGS sequence"/>
</dbReference>
<evidence type="ECO:0000256" key="2">
    <source>
        <dbReference type="ARBA" id="ARBA00022630"/>
    </source>
</evidence>
<dbReference type="InterPro" id="IPR003953">
    <property type="entry name" value="FAD-dep_OxRdtase_2_FAD-bd"/>
</dbReference>
<name>A0A163XYH6_9MYCO</name>
<feature type="domain" description="FAD-dependent oxidoreductase 2 FAD-binding" evidence="5">
    <location>
        <begin position="8"/>
        <end position="514"/>
    </location>
</feature>
<accession>A0A163XYH6</accession>
<dbReference type="EMBL" id="LWCI01000132">
    <property type="protein sequence ID" value="KZS59890.1"/>
    <property type="molecule type" value="Genomic_DNA"/>
</dbReference>
<dbReference type="SUPFAM" id="SSF56425">
    <property type="entry name" value="Succinate dehydrogenase/fumarate reductase flavoprotein, catalytic domain"/>
    <property type="match status" value="1"/>
</dbReference>
<dbReference type="AlphaFoldDB" id="A0A163XYH6"/>
<dbReference type="GO" id="GO:0008202">
    <property type="term" value="P:steroid metabolic process"/>
    <property type="evidence" value="ECO:0007669"/>
    <property type="project" value="UniProtKB-ARBA"/>
</dbReference>
<dbReference type="RefSeq" id="WP_075512024.1">
    <property type="nucleotide sequence ID" value="NZ_CP089224.1"/>
</dbReference>
<protein>
    <submittedName>
        <fullName evidence="6">FAD-binding protein</fullName>
    </submittedName>
</protein>
<evidence type="ECO:0000256" key="4">
    <source>
        <dbReference type="ARBA" id="ARBA00023002"/>
    </source>
</evidence>
<sequence length="538" mass="56691">MRWDQEFDVVVLGSGGAGLTAALTAAVTGASAAVFEKAPTIGGTTAVSGGIAWIPAHHRCPDRELTVSDALQYLHAQSWGSMDDTLVETFVRTGPAMLDFVEKHSGLRFEVAAGFPDYRPELPGGQPAGGRSLSAAPFDLDRLGQWAGRITSFPADWSNVGFDAETRARLHAGTYAGPDNVCVAGTALISGLLKGLLDNGVALFPNAPAEELMVDGADVTGVRISRPEHSISVRARHGVILATGGFEWDPVLVRAFLRGPMHGAVSPPNNTGDGLRMAMARGADLANMGEAWWVPIVQIPGDTIAGRQRSRSVRLERTRPRSIIVNRAGRRFVNEACDYNSMAGAFHYLDPRDGYVNDRGWIIFDSIHLQRYGFLGVAPAQPVPDWFCESADLAELGARAGIDADGLTRTIERWNRNVAAGADPDFGRGSSAYDGYWGDESATTLAGKTLGPLDTAPYYAVPIRVGAMGTKGGPRTDRDGRVLHVSGNPIPGLFAAGNAMAGVTGRAYGGAGGTIGPAMVFGYRAGYAAATGASVDPQ</sequence>
<evidence type="ECO:0000256" key="1">
    <source>
        <dbReference type="ARBA" id="ARBA00001974"/>
    </source>
</evidence>
<dbReference type="PANTHER" id="PTHR43400">
    <property type="entry name" value="FUMARATE REDUCTASE"/>
    <property type="match status" value="1"/>
</dbReference>
<dbReference type="Pfam" id="PF00890">
    <property type="entry name" value="FAD_binding_2"/>
    <property type="match status" value="1"/>
</dbReference>
<keyword evidence="4" id="KW-0560">Oxidoreductase</keyword>
<proteinExistence type="predicted"/>
<organism evidence="6 7">
    <name type="scientific">Mycobacterium ostraviense</name>
    <dbReference type="NCBI Taxonomy" id="2738409"/>
    <lineage>
        <taxon>Bacteria</taxon>
        <taxon>Bacillati</taxon>
        <taxon>Actinomycetota</taxon>
        <taxon>Actinomycetes</taxon>
        <taxon>Mycobacteriales</taxon>
        <taxon>Mycobacteriaceae</taxon>
        <taxon>Mycobacterium</taxon>
    </lineage>
</organism>
<evidence type="ECO:0000256" key="3">
    <source>
        <dbReference type="ARBA" id="ARBA00022827"/>
    </source>
</evidence>
<keyword evidence="7" id="KW-1185">Reference proteome</keyword>
<dbReference type="InterPro" id="IPR027477">
    <property type="entry name" value="Succ_DH/fumarate_Rdtase_cat_sf"/>
</dbReference>
<dbReference type="Gene3D" id="3.50.50.60">
    <property type="entry name" value="FAD/NAD(P)-binding domain"/>
    <property type="match status" value="2"/>
</dbReference>
<evidence type="ECO:0000313" key="6">
    <source>
        <dbReference type="EMBL" id="KZS59890.1"/>
    </source>
</evidence>
<evidence type="ECO:0000259" key="5">
    <source>
        <dbReference type="Pfam" id="PF00890"/>
    </source>
</evidence>
<keyword evidence="3" id="KW-0274">FAD</keyword>
<gene>
    <name evidence="6" type="ORF">A4G28_08905</name>
</gene>
<dbReference type="PANTHER" id="PTHR43400:SF10">
    <property type="entry name" value="3-OXOSTEROID 1-DEHYDROGENASE"/>
    <property type="match status" value="1"/>
</dbReference>
<dbReference type="SUPFAM" id="SSF51905">
    <property type="entry name" value="FAD/NAD(P)-binding domain"/>
    <property type="match status" value="1"/>
</dbReference>
<comment type="cofactor">
    <cofactor evidence="1">
        <name>FAD</name>
        <dbReference type="ChEBI" id="CHEBI:57692"/>
    </cofactor>
</comment>
<dbReference type="PRINTS" id="PR00411">
    <property type="entry name" value="PNDRDTASEI"/>
</dbReference>
<dbReference type="GO" id="GO:0033765">
    <property type="term" value="F:steroid dehydrogenase activity, acting on the CH-CH group of donors"/>
    <property type="evidence" value="ECO:0007669"/>
    <property type="project" value="UniProtKB-ARBA"/>
</dbReference>
<keyword evidence="2" id="KW-0285">Flavoprotein</keyword>
<dbReference type="InterPro" id="IPR036188">
    <property type="entry name" value="FAD/NAD-bd_sf"/>
</dbReference>
<comment type="caution">
    <text evidence="6">The sequence shown here is derived from an EMBL/GenBank/DDBJ whole genome shotgun (WGS) entry which is preliminary data.</text>
</comment>
<dbReference type="InterPro" id="IPR050315">
    <property type="entry name" value="FAD-oxidoreductase_2"/>
</dbReference>
<reference evidence="7" key="1">
    <citation type="submission" date="2016-04" db="EMBL/GenBank/DDBJ databases">
        <authorList>
            <person name="Strapagiel D."/>
            <person name="Borowka P."/>
            <person name="Marciniak B."/>
            <person name="Bakula Z."/>
            <person name="Van Ingen J."/>
            <person name="Safianowska A."/>
            <person name="Dziadek J."/>
            <person name="Jagielski T."/>
        </authorList>
    </citation>
    <scope>NUCLEOTIDE SEQUENCE [LARGE SCALE GENOMIC DNA]</scope>
    <source>
        <strain evidence="7">1010001458</strain>
    </source>
</reference>